<dbReference type="EMBL" id="CP123443">
    <property type="protein sequence ID" value="WGK69685.1"/>
    <property type="molecule type" value="Genomic_DNA"/>
</dbReference>
<proteinExistence type="predicted"/>
<reference evidence="1 2" key="1">
    <citation type="submission" date="2023-04" db="EMBL/GenBank/DDBJ databases">
        <title>Spirochaete genome identified in red abalone sample constitutes a novel genus.</title>
        <authorList>
            <person name="Sharma S.P."/>
            <person name="Purcell C.M."/>
            <person name="Hyde J.R."/>
            <person name="Severin A.J."/>
        </authorList>
    </citation>
    <scope>NUCLEOTIDE SEQUENCE [LARGE SCALE GENOMIC DNA]</scope>
    <source>
        <strain evidence="1 2">SP-2023</strain>
    </source>
</reference>
<dbReference type="Proteomes" id="UP001228690">
    <property type="component" value="Chromosome"/>
</dbReference>
<protein>
    <submittedName>
        <fullName evidence="1">Uncharacterized protein</fullName>
    </submittedName>
</protein>
<keyword evidence="2" id="KW-1185">Reference proteome</keyword>
<accession>A0ABY8MJA4</accession>
<evidence type="ECO:0000313" key="2">
    <source>
        <dbReference type="Proteomes" id="UP001228690"/>
    </source>
</evidence>
<dbReference type="RefSeq" id="WP_326927871.1">
    <property type="nucleotide sequence ID" value="NZ_CP123443.1"/>
</dbReference>
<evidence type="ECO:0000313" key="1">
    <source>
        <dbReference type="EMBL" id="WGK69685.1"/>
    </source>
</evidence>
<name>A0ABY8MJA4_9SPIO</name>
<organism evidence="1 2">
    <name type="scientific">Candidatus Haliotispira prima</name>
    <dbReference type="NCBI Taxonomy" id="3034016"/>
    <lineage>
        <taxon>Bacteria</taxon>
        <taxon>Pseudomonadati</taxon>
        <taxon>Spirochaetota</taxon>
        <taxon>Spirochaetia</taxon>
        <taxon>Spirochaetales</taxon>
        <taxon>Spirochaetaceae</taxon>
        <taxon>Candidatus Haliotispira</taxon>
    </lineage>
</organism>
<gene>
    <name evidence="1" type="ORF">P0082_02135</name>
</gene>
<sequence length="95" mass="10802">MSEESGKTGKTYCANCINCKLVKALTDDGVSIQKVRCDAGHWKKKLGEEKLYRYATVARRTMRLCPDYDEMGEPKAFMKELKKTLPSKDDAYTVD</sequence>